<protein>
    <submittedName>
        <fullName evidence="2">Pyridoxamine 5'-phosphate oxidase family protein</fullName>
    </submittedName>
</protein>
<dbReference type="SUPFAM" id="SSF50475">
    <property type="entry name" value="FMN-binding split barrel"/>
    <property type="match status" value="1"/>
</dbReference>
<dbReference type="PANTHER" id="PTHR42815">
    <property type="entry name" value="FAD-BINDING, PUTATIVE (AFU_ORTHOLOGUE AFUA_6G07600)-RELATED"/>
    <property type="match status" value="1"/>
</dbReference>
<dbReference type="Proteomes" id="UP000476332">
    <property type="component" value="Unassembled WGS sequence"/>
</dbReference>
<dbReference type="Gene3D" id="2.30.110.10">
    <property type="entry name" value="Electron Transport, Fmn-binding Protein, Chain A"/>
    <property type="match status" value="1"/>
</dbReference>
<evidence type="ECO:0000313" key="3">
    <source>
        <dbReference type="Proteomes" id="UP000476332"/>
    </source>
</evidence>
<dbReference type="InterPro" id="IPR024029">
    <property type="entry name" value="Pyridox_Oxase_FMN-dep"/>
</dbReference>
<sequence length="204" mass="22891">MSTIKTVEELRTVYKAPMERAVLKEMVGLDKHARAFLERCPFVMIGSCAESGRADVSPKGDAPGFVHALDDRTVAIPDRPGNNRLDTFENILSNPQVGLIFLVPGMNETLRINGRAEISTDADLMARFEHRGKLPISVMVVHAEEVYFHCAKAFIRSGLWDPSTFIERGSFPSFGAMMKDQIALEETAAEIDRNLEERYRLTLY</sequence>
<proteinExistence type="predicted"/>
<dbReference type="RefSeq" id="WP_163045357.1">
    <property type="nucleotide sequence ID" value="NZ_JAAAMJ010000016.1"/>
</dbReference>
<dbReference type="InterPro" id="IPR012349">
    <property type="entry name" value="Split_barrel_FMN-bd"/>
</dbReference>
<dbReference type="EMBL" id="JAAAMJ010000016">
    <property type="protein sequence ID" value="NDV88509.1"/>
    <property type="molecule type" value="Genomic_DNA"/>
</dbReference>
<gene>
    <name evidence="2" type="ORF">GTW51_17545</name>
</gene>
<dbReference type="NCBIfam" id="TIGR04025">
    <property type="entry name" value="PPOX_FMN_DR2398"/>
    <property type="match status" value="1"/>
</dbReference>
<dbReference type="Pfam" id="PF01243">
    <property type="entry name" value="PNPOx_N"/>
    <property type="match status" value="1"/>
</dbReference>
<dbReference type="PANTHER" id="PTHR42815:SF2">
    <property type="entry name" value="FAD-BINDING, PUTATIVE (AFU_ORTHOLOGUE AFUA_6G07600)-RELATED"/>
    <property type="match status" value="1"/>
</dbReference>
<organism evidence="2 3">
    <name type="scientific">Aurantimonas aggregata</name>
    <dbReference type="NCBI Taxonomy" id="2047720"/>
    <lineage>
        <taxon>Bacteria</taxon>
        <taxon>Pseudomonadati</taxon>
        <taxon>Pseudomonadota</taxon>
        <taxon>Alphaproteobacteria</taxon>
        <taxon>Hyphomicrobiales</taxon>
        <taxon>Aurantimonadaceae</taxon>
        <taxon>Aurantimonas</taxon>
    </lineage>
</organism>
<evidence type="ECO:0000313" key="2">
    <source>
        <dbReference type="EMBL" id="NDV88509.1"/>
    </source>
</evidence>
<keyword evidence="3" id="KW-1185">Reference proteome</keyword>
<comment type="caution">
    <text evidence="2">The sequence shown here is derived from an EMBL/GenBank/DDBJ whole genome shotgun (WGS) entry which is preliminary data.</text>
</comment>
<dbReference type="InterPro" id="IPR011576">
    <property type="entry name" value="Pyridox_Oxase_N"/>
</dbReference>
<feature type="domain" description="Pyridoxamine 5'-phosphate oxidase N-terminal" evidence="1">
    <location>
        <begin position="29"/>
        <end position="150"/>
    </location>
</feature>
<accession>A0A6L9MKZ7</accession>
<name>A0A6L9MKZ7_9HYPH</name>
<reference evidence="2 3" key="1">
    <citation type="submission" date="2020-01" db="EMBL/GenBank/DDBJ databases">
        <title>Genomes of bacteria type strains.</title>
        <authorList>
            <person name="Chen J."/>
            <person name="Zhu S."/>
            <person name="Chen J."/>
        </authorList>
    </citation>
    <scope>NUCLEOTIDE SEQUENCE [LARGE SCALE GENOMIC DNA]</scope>
    <source>
        <strain evidence="2 3">KCTC 52919</strain>
    </source>
</reference>
<dbReference type="AlphaFoldDB" id="A0A6L9MKZ7"/>
<evidence type="ECO:0000259" key="1">
    <source>
        <dbReference type="Pfam" id="PF01243"/>
    </source>
</evidence>